<feature type="compositionally biased region" description="Basic residues" evidence="1">
    <location>
        <begin position="48"/>
        <end position="61"/>
    </location>
</feature>
<feature type="region of interest" description="Disordered" evidence="1">
    <location>
        <begin position="37"/>
        <end position="98"/>
    </location>
</feature>
<dbReference type="EMBL" id="CAJFDH010000006">
    <property type="protein sequence ID" value="CAD5230923.1"/>
    <property type="molecule type" value="Genomic_DNA"/>
</dbReference>
<organism evidence="2 3">
    <name type="scientific">Bursaphelenchus okinawaensis</name>
    <dbReference type="NCBI Taxonomy" id="465554"/>
    <lineage>
        <taxon>Eukaryota</taxon>
        <taxon>Metazoa</taxon>
        <taxon>Ecdysozoa</taxon>
        <taxon>Nematoda</taxon>
        <taxon>Chromadorea</taxon>
        <taxon>Rhabditida</taxon>
        <taxon>Tylenchina</taxon>
        <taxon>Tylenchomorpha</taxon>
        <taxon>Aphelenchoidea</taxon>
        <taxon>Aphelenchoididae</taxon>
        <taxon>Bursaphelenchus</taxon>
    </lineage>
</organism>
<dbReference type="EMBL" id="CAJFCW020000006">
    <property type="protein sequence ID" value="CAG9128166.1"/>
    <property type="molecule type" value="Genomic_DNA"/>
</dbReference>
<dbReference type="Proteomes" id="UP000783686">
    <property type="component" value="Unassembled WGS sequence"/>
</dbReference>
<evidence type="ECO:0000313" key="3">
    <source>
        <dbReference type="Proteomes" id="UP000614601"/>
    </source>
</evidence>
<gene>
    <name evidence="2" type="ORF">BOKJ2_LOCUS14384</name>
</gene>
<evidence type="ECO:0000313" key="2">
    <source>
        <dbReference type="EMBL" id="CAD5230923.1"/>
    </source>
</evidence>
<dbReference type="OrthoDB" id="5793009at2759"/>
<evidence type="ECO:0000256" key="1">
    <source>
        <dbReference type="SAM" id="MobiDB-lite"/>
    </source>
</evidence>
<dbReference type="AlphaFoldDB" id="A0A811LT91"/>
<comment type="caution">
    <text evidence="2">The sequence shown here is derived from an EMBL/GenBank/DDBJ whole genome shotgun (WGS) entry which is preliminary data.</text>
</comment>
<sequence length="205" mass="23426">MYDVMPPHLVVCPFCERLFSRFSIGLHQPQCKQNPYKMTVHKDLSSKSKSKKPSGKKRSKSVGHNAKSFQKAKLDDRPSTTTFTSKTKKPQDLPTPTTSSLPQTCFVCGQNVDYEPLIDHEIECEAVWRTNRRDLPAYMQVRSPKKMRIPSVDGTIDGARLDWYAEKSATAANRVRCLKCGRVERFDDACGHQCARFEPTVQFYF</sequence>
<protein>
    <submittedName>
        <fullName evidence="2">Uncharacterized protein</fullName>
    </submittedName>
</protein>
<name>A0A811LT91_9BILA</name>
<keyword evidence="3" id="KW-1185">Reference proteome</keyword>
<reference evidence="2" key="1">
    <citation type="submission" date="2020-09" db="EMBL/GenBank/DDBJ databases">
        <authorList>
            <person name="Kikuchi T."/>
        </authorList>
    </citation>
    <scope>NUCLEOTIDE SEQUENCE</scope>
    <source>
        <strain evidence="2">SH1</strain>
    </source>
</reference>
<dbReference type="Proteomes" id="UP000614601">
    <property type="component" value="Unassembled WGS sequence"/>
</dbReference>
<accession>A0A811LT91</accession>
<proteinExistence type="predicted"/>